<dbReference type="PANTHER" id="PTHR30086">
    <property type="entry name" value="ARGININE EXPORTER PROTEIN ARGO"/>
    <property type="match status" value="1"/>
</dbReference>
<feature type="transmembrane region" description="Helical" evidence="6">
    <location>
        <begin position="111"/>
        <end position="133"/>
    </location>
</feature>
<keyword evidence="10" id="KW-1185">Reference proteome</keyword>
<dbReference type="EMBL" id="SRLS01000007">
    <property type="protein sequence ID" value="TGE17627.1"/>
    <property type="molecule type" value="Genomic_DNA"/>
</dbReference>
<evidence type="ECO:0000313" key="10">
    <source>
        <dbReference type="Proteomes" id="UP000297598"/>
    </source>
</evidence>
<feature type="transmembrane region" description="Helical" evidence="6">
    <location>
        <begin position="73"/>
        <end position="91"/>
    </location>
</feature>
<comment type="subcellular location">
    <subcellularLocation>
        <location evidence="1">Cell membrane</location>
        <topology evidence="1">Multi-pass membrane protein</topology>
    </subcellularLocation>
</comment>
<evidence type="ECO:0000313" key="9">
    <source>
        <dbReference type="Proteomes" id="UP000254047"/>
    </source>
</evidence>
<reference evidence="7 9" key="1">
    <citation type="submission" date="2018-06" db="EMBL/GenBank/DDBJ databases">
        <authorList>
            <consortium name="Pathogen Informatics"/>
            <person name="Doyle S."/>
        </authorList>
    </citation>
    <scope>NUCLEOTIDE SEQUENCE [LARGE SCALE GENOMIC DNA]</scope>
    <source>
        <strain evidence="7 9">NCTC13830</strain>
    </source>
</reference>
<feature type="transmembrane region" description="Helical" evidence="6">
    <location>
        <begin position="145"/>
        <end position="166"/>
    </location>
</feature>
<dbReference type="GO" id="GO:0015171">
    <property type="term" value="F:amino acid transmembrane transporter activity"/>
    <property type="evidence" value="ECO:0007669"/>
    <property type="project" value="TreeGrafter"/>
</dbReference>
<keyword evidence="3 6" id="KW-0812">Transmembrane</keyword>
<dbReference type="Proteomes" id="UP000297598">
    <property type="component" value="Unassembled WGS sequence"/>
</dbReference>
<dbReference type="OrthoDB" id="5638726at2"/>
<dbReference type="InterPro" id="IPR001123">
    <property type="entry name" value="LeuE-type"/>
</dbReference>
<reference evidence="8 10" key="2">
    <citation type="submission" date="2019-04" db="EMBL/GenBank/DDBJ databases">
        <title>Genomic characterization of Staphylococcus petrasii strains.</title>
        <authorList>
            <person name="Vrbovska V."/>
            <person name="Kovarovic V."/>
            <person name="Maslanova I."/>
            <person name="Indrakova A."/>
            <person name="Petras P."/>
            <person name="Sedo O."/>
            <person name="Svec P."/>
            <person name="Fisarova L."/>
            <person name="Sedlacek I."/>
            <person name="Doskar J."/>
            <person name="Pantucek R."/>
        </authorList>
    </citation>
    <scope>NUCLEOTIDE SEQUENCE [LARGE SCALE GENOMIC DNA]</scope>
    <source>
        <strain evidence="8 10">P5404</strain>
    </source>
</reference>
<keyword evidence="2" id="KW-1003">Cell membrane</keyword>
<proteinExistence type="predicted"/>
<evidence type="ECO:0000256" key="1">
    <source>
        <dbReference type="ARBA" id="ARBA00004651"/>
    </source>
</evidence>
<evidence type="ECO:0000256" key="6">
    <source>
        <dbReference type="SAM" id="Phobius"/>
    </source>
</evidence>
<evidence type="ECO:0000256" key="3">
    <source>
        <dbReference type="ARBA" id="ARBA00022692"/>
    </source>
</evidence>
<dbReference type="RefSeq" id="WP_103297848.1">
    <property type="nucleotide sequence ID" value="NZ_PPQT01000035.1"/>
</dbReference>
<dbReference type="AlphaFoldDB" id="A0A380G481"/>
<keyword evidence="4 6" id="KW-1133">Transmembrane helix</keyword>
<evidence type="ECO:0000256" key="2">
    <source>
        <dbReference type="ARBA" id="ARBA00022475"/>
    </source>
</evidence>
<accession>A0A380G481</accession>
<gene>
    <name evidence="7" type="primary">argO</name>
    <name evidence="8" type="ORF">BJR09_05715</name>
    <name evidence="7" type="ORF">NCTC13830_02201</name>
</gene>
<feature type="transmembrane region" description="Helical" evidence="6">
    <location>
        <begin position="39"/>
        <end position="67"/>
    </location>
</feature>
<organism evidence="7 9">
    <name type="scientific">Staphylococcus petrasii</name>
    <dbReference type="NCBI Taxonomy" id="1276936"/>
    <lineage>
        <taxon>Bacteria</taxon>
        <taxon>Bacillati</taxon>
        <taxon>Bacillota</taxon>
        <taxon>Bacilli</taxon>
        <taxon>Bacillales</taxon>
        <taxon>Staphylococcaceae</taxon>
        <taxon>Staphylococcus</taxon>
    </lineage>
</organism>
<dbReference type="Proteomes" id="UP000254047">
    <property type="component" value="Unassembled WGS sequence"/>
</dbReference>
<sequence length="206" mass="22591">MIQATIHGLLLALGLILPLGAQNIFIFNQGANHVRFKRVIPVIITAGLCDTILILLAVIGVSIILLTIPVLQLIIYIIGLIFLLYMAWTLWNASPQTVELSHQTFSPRKQISFALSVSLLNPHAIMDTIGVIGTSASAYFGSEKVAFTLATISISWIWFIFLAVLGRTVGQIDKSGKLVLLLNKLSSIIILIVAFIIITKIWDILF</sequence>
<name>A0A380G481_9STAP</name>
<keyword evidence="5 6" id="KW-0472">Membrane</keyword>
<feature type="transmembrane region" description="Helical" evidence="6">
    <location>
        <begin position="178"/>
        <end position="202"/>
    </location>
</feature>
<evidence type="ECO:0000313" key="8">
    <source>
        <dbReference type="EMBL" id="TGE17627.1"/>
    </source>
</evidence>
<evidence type="ECO:0000256" key="4">
    <source>
        <dbReference type="ARBA" id="ARBA00022989"/>
    </source>
</evidence>
<dbReference type="EMBL" id="UHDO01000001">
    <property type="protein sequence ID" value="SUM44791.1"/>
    <property type="molecule type" value="Genomic_DNA"/>
</dbReference>
<protein>
    <submittedName>
        <fullName evidence="8">Amino acid transporter</fullName>
    </submittedName>
    <submittedName>
        <fullName evidence="7">Putative LysE type translocator</fullName>
    </submittedName>
</protein>
<feature type="transmembrane region" description="Helical" evidence="6">
    <location>
        <begin position="6"/>
        <end position="27"/>
    </location>
</feature>
<dbReference type="PANTHER" id="PTHR30086:SF20">
    <property type="entry name" value="ARGININE EXPORTER PROTEIN ARGO-RELATED"/>
    <property type="match status" value="1"/>
</dbReference>
<dbReference type="GO" id="GO:0005886">
    <property type="term" value="C:plasma membrane"/>
    <property type="evidence" value="ECO:0007669"/>
    <property type="project" value="UniProtKB-SubCell"/>
</dbReference>
<evidence type="ECO:0000256" key="5">
    <source>
        <dbReference type="ARBA" id="ARBA00023136"/>
    </source>
</evidence>
<evidence type="ECO:0000313" key="7">
    <source>
        <dbReference type="EMBL" id="SUM44791.1"/>
    </source>
</evidence>
<dbReference type="Pfam" id="PF01810">
    <property type="entry name" value="LysE"/>
    <property type="match status" value="1"/>
</dbReference>